<dbReference type="RefSeq" id="WP_176267092.1">
    <property type="nucleotide sequence ID" value="NZ_JABWGV010000002.1"/>
</dbReference>
<dbReference type="Proteomes" id="UP000561438">
    <property type="component" value="Unassembled WGS sequence"/>
</dbReference>
<gene>
    <name evidence="2" type="ORF">HUV48_07130</name>
</gene>
<reference evidence="2 3" key="1">
    <citation type="submission" date="2020-06" db="EMBL/GenBank/DDBJ databases">
        <title>Altererythrobacter sp. HHU K3-1.</title>
        <authorList>
            <person name="Zhang D."/>
            <person name="Xue H."/>
        </authorList>
    </citation>
    <scope>NUCLEOTIDE SEQUENCE [LARGE SCALE GENOMIC DNA]</scope>
    <source>
        <strain evidence="2 3">HHU K3-1</strain>
    </source>
</reference>
<evidence type="ECO:0000256" key="1">
    <source>
        <dbReference type="SAM" id="MobiDB-lite"/>
    </source>
</evidence>
<name>A0A850H4J6_9SPHN</name>
<dbReference type="EMBL" id="JABWGV010000002">
    <property type="protein sequence ID" value="NVD44793.1"/>
    <property type="molecule type" value="Genomic_DNA"/>
</dbReference>
<comment type="caution">
    <text evidence="2">The sequence shown here is derived from an EMBL/GenBank/DDBJ whole genome shotgun (WGS) entry which is preliminary data.</text>
</comment>
<keyword evidence="3" id="KW-1185">Reference proteome</keyword>
<sequence>MTDLPIKAPGGFAPATAIGHTDAAGNYVPVGPDNPLPVAGLSGPASAPPPAALTGDTASPEVAGPYAPVRGRTVFVQLSGEWTGSARLLRSVDGGTTKHLLTAAGSEWAVFASNVCEAVWEEGESGAQLYLDLAPTSGTIAYRVSQ</sequence>
<organism evidence="2 3">
    <name type="scientific">Qipengyuania atrilutea</name>
    <dbReference type="NCBI Taxonomy" id="2744473"/>
    <lineage>
        <taxon>Bacteria</taxon>
        <taxon>Pseudomonadati</taxon>
        <taxon>Pseudomonadota</taxon>
        <taxon>Alphaproteobacteria</taxon>
        <taxon>Sphingomonadales</taxon>
        <taxon>Erythrobacteraceae</taxon>
        <taxon>Qipengyuania</taxon>
    </lineage>
</organism>
<accession>A0A850H4J6</accession>
<evidence type="ECO:0000313" key="2">
    <source>
        <dbReference type="EMBL" id="NVD44793.1"/>
    </source>
</evidence>
<proteinExistence type="predicted"/>
<evidence type="ECO:0000313" key="3">
    <source>
        <dbReference type="Proteomes" id="UP000561438"/>
    </source>
</evidence>
<dbReference type="AlphaFoldDB" id="A0A850H4J6"/>
<protein>
    <submittedName>
        <fullName evidence="2">Uncharacterized protein</fullName>
    </submittedName>
</protein>
<feature type="region of interest" description="Disordered" evidence="1">
    <location>
        <begin position="39"/>
        <end position="59"/>
    </location>
</feature>